<comment type="similarity">
    <text evidence="1 7">Belongs to the universal ribosomal protein uL18 family.</text>
</comment>
<protein>
    <recommendedName>
        <fullName evidence="6 7">Large ribosomal subunit protein uL18</fullName>
    </recommendedName>
</protein>
<dbReference type="GO" id="GO:0022625">
    <property type="term" value="C:cytosolic large ribosomal subunit"/>
    <property type="evidence" value="ECO:0007669"/>
    <property type="project" value="TreeGrafter"/>
</dbReference>
<dbReference type="CDD" id="cd00432">
    <property type="entry name" value="Ribosomal_L18_L5e"/>
    <property type="match status" value="1"/>
</dbReference>
<dbReference type="PANTHER" id="PTHR12899">
    <property type="entry name" value="39S RIBOSOMAL PROTEIN L18, MITOCHONDRIAL"/>
    <property type="match status" value="1"/>
</dbReference>
<dbReference type="GO" id="GO:0006412">
    <property type="term" value="P:translation"/>
    <property type="evidence" value="ECO:0007669"/>
    <property type="project" value="UniProtKB-UniRule"/>
</dbReference>
<dbReference type="HAMAP" id="MF_01337_B">
    <property type="entry name" value="Ribosomal_uL18_B"/>
    <property type="match status" value="1"/>
</dbReference>
<dbReference type="AlphaFoldDB" id="A0A0G1XXY9"/>
<gene>
    <name evidence="7" type="primary">rplR</name>
    <name evidence="8" type="ORF">UY83_C0001G0074</name>
</gene>
<dbReference type="Pfam" id="PF00861">
    <property type="entry name" value="Ribosomal_L18p"/>
    <property type="match status" value="1"/>
</dbReference>
<dbReference type="InterPro" id="IPR057268">
    <property type="entry name" value="Ribosomal_L18"/>
</dbReference>
<name>A0A0G1XXY9_9BACT</name>
<evidence type="ECO:0000256" key="1">
    <source>
        <dbReference type="ARBA" id="ARBA00007116"/>
    </source>
</evidence>
<dbReference type="PATRIC" id="fig|1618605.3.peg.78"/>
<keyword evidence="3 7" id="KW-0694">RNA-binding</keyword>
<comment type="function">
    <text evidence="7">This is one of the proteins that bind and probably mediate the attachment of the 5S RNA into the large ribosomal subunit, where it forms part of the central protuberance.</text>
</comment>
<dbReference type="InterPro" id="IPR004389">
    <property type="entry name" value="Ribosomal_uL18_bac-type"/>
</dbReference>
<keyword evidence="5 7" id="KW-0687">Ribonucleoprotein</keyword>
<evidence type="ECO:0000256" key="6">
    <source>
        <dbReference type="ARBA" id="ARBA00035197"/>
    </source>
</evidence>
<evidence type="ECO:0000313" key="8">
    <source>
        <dbReference type="EMBL" id="KKW36043.1"/>
    </source>
</evidence>
<comment type="subunit">
    <text evidence="7">Part of the 50S ribosomal subunit; part of the 5S rRNA/L5/L18/L25 subcomplex. Contacts the 5S and 23S rRNAs.</text>
</comment>
<evidence type="ECO:0000256" key="4">
    <source>
        <dbReference type="ARBA" id="ARBA00022980"/>
    </source>
</evidence>
<proteinExistence type="inferred from homology"/>
<evidence type="ECO:0000256" key="7">
    <source>
        <dbReference type="HAMAP-Rule" id="MF_01337"/>
    </source>
</evidence>
<evidence type="ECO:0000256" key="3">
    <source>
        <dbReference type="ARBA" id="ARBA00022884"/>
    </source>
</evidence>
<dbReference type="Proteomes" id="UP000034740">
    <property type="component" value="Unassembled WGS sequence"/>
</dbReference>
<evidence type="ECO:0000313" key="9">
    <source>
        <dbReference type="Proteomes" id="UP000034740"/>
    </source>
</evidence>
<evidence type="ECO:0000256" key="2">
    <source>
        <dbReference type="ARBA" id="ARBA00022730"/>
    </source>
</evidence>
<dbReference type="InterPro" id="IPR005484">
    <property type="entry name" value="Ribosomal_uL18_bac/plant/anim"/>
</dbReference>
<keyword evidence="2 7" id="KW-0699">rRNA-binding</keyword>
<dbReference type="EMBL" id="LCRO01000001">
    <property type="protein sequence ID" value="KKW36043.1"/>
    <property type="molecule type" value="Genomic_DNA"/>
</dbReference>
<evidence type="ECO:0000256" key="5">
    <source>
        <dbReference type="ARBA" id="ARBA00023274"/>
    </source>
</evidence>
<organism evidence="8 9">
    <name type="scientific">Candidatus Adlerbacteria bacterium GW2011_GWA1_54_10</name>
    <dbReference type="NCBI Taxonomy" id="1618605"/>
    <lineage>
        <taxon>Bacteria</taxon>
        <taxon>Candidatus Adleribacteriota</taxon>
    </lineage>
</organism>
<accession>A0A0G1XXY9</accession>
<dbReference type="Gene3D" id="3.30.420.100">
    <property type="match status" value="1"/>
</dbReference>
<reference evidence="8 9" key="1">
    <citation type="journal article" date="2015" name="Nature">
        <title>rRNA introns, odd ribosomes, and small enigmatic genomes across a large radiation of phyla.</title>
        <authorList>
            <person name="Brown C.T."/>
            <person name="Hug L.A."/>
            <person name="Thomas B.C."/>
            <person name="Sharon I."/>
            <person name="Castelle C.J."/>
            <person name="Singh A."/>
            <person name="Wilkins M.J."/>
            <person name="Williams K.H."/>
            <person name="Banfield J.F."/>
        </authorList>
    </citation>
    <scope>NUCLEOTIDE SEQUENCE [LARGE SCALE GENOMIC DNA]</scope>
</reference>
<sequence length="107" mass="11656">MDKAISKTIGRQRRHGRIRARVFGTALRPRLCVYKSNRYLEAQIIDDDAGKTLASGKMADAAGLGKEIAARAMAAGIERVVFDRGGFRYAGSIQKLADAARESGLKF</sequence>
<dbReference type="GO" id="GO:0003735">
    <property type="term" value="F:structural constituent of ribosome"/>
    <property type="evidence" value="ECO:0007669"/>
    <property type="project" value="InterPro"/>
</dbReference>
<keyword evidence="4 7" id="KW-0689">Ribosomal protein</keyword>
<dbReference type="SUPFAM" id="SSF53137">
    <property type="entry name" value="Translational machinery components"/>
    <property type="match status" value="1"/>
</dbReference>
<dbReference type="NCBIfam" id="TIGR00060">
    <property type="entry name" value="L18_bact"/>
    <property type="match status" value="1"/>
</dbReference>
<comment type="caution">
    <text evidence="8">The sequence shown here is derived from an EMBL/GenBank/DDBJ whole genome shotgun (WGS) entry which is preliminary data.</text>
</comment>
<dbReference type="GO" id="GO:0008097">
    <property type="term" value="F:5S rRNA binding"/>
    <property type="evidence" value="ECO:0007669"/>
    <property type="project" value="TreeGrafter"/>
</dbReference>
<dbReference type="PANTHER" id="PTHR12899:SF3">
    <property type="entry name" value="LARGE RIBOSOMAL SUBUNIT PROTEIN UL18M"/>
    <property type="match status" value="1"/>
</dbReference>